<protein>
    <submittedName>
        <fullName evidence="2">Polyprotein protein</fullName>
    </submittedName>
</protein>
<reference evidence="2" key="2">
    <citation type="submission" date="2015-06" db="UniProtKB">
        <authorList>
            <consortium name="EnsemblPlants"/>
        </authorList>
    </citation>
    <scope>IDENTIFICATION</scope>
    <source>
        <strain evidence="2">DM1-3 516 R44</strain>
    </source>
</reference>
<dbReference type="Gramene" id="PGSC0003DMT400090216">
    <property type="protein sequence ID" value="PGSC0003DMT400090216"/>
    <property type="gene ID" value="PGSC0003DMG400039787"/>
</dbReference>
<evidence type="ECO:0000313" key="2">
    <source>
        <dbReference type="EnsemblPlants" id="PGSC0003DMT400090216"/>
    </source>
</evidence>
<keyword evidence="3" id="KW-1185">Reference proteome</keyword>
<accession>M1DJX1</accession>
<name>M1DJX1_SOLTU</name>
<dbReference type="Proteomes" id="UP000011115">
    <property type="component" value="Unassembled WGS sequence"/>
</dbReference>
<feature type="region of interest" description="Disordered" evidence="1">
    <location>
        <begin position="56"/>
        <end position="91"/>
    </location>
</feature>
<dbReference type="AlphaFoldDB" id="M1DJX1"/>
<sequence>MLMRIRQRQTSLPLLVLITELCRHAQVPRDAKKDVEVMPTFSTVIRRIEDKYLKDQAETKEKDSTTTKSIPSEAFLPTPALGPSGISNSTPTIAENPGFSVAALLPRSTAIIASRAPITQASLIRMGQLAQSADRRAANLETSVPGMIQTALTNVVTPMTDVDQLKATDMSMVFGMVEIPDVPEKPSATTRNEDRVERTAQPELEAETDEVMLKETVDAADKDLTETKAIIIYAVV</sequence>
<proteinExistence type="predicted"/>
<dbReference type="EnsemblPlants" id="PGSC0003DMT400090216">
    <property type="protein sequence ID" value="PGSC0003DMT400090216"/>
    <property type="gene ID" value="PGSC0003DMG400039787"/>
</dbReference>
<feature type="compositionally biased region" description="Basic and acidic residues" evidence="1">
    <location>
        <begin position="56"/>
        <end position="65"/>
    </location>
</feature>
<organism evidence="2 3">
    <name type="scientific">Solanum tuberosum</name>
    <name type="common">Potato</name>
    <dbReference type="NCBI Taxonomy" id="4113"/>
    <lineage>
        <taxon>Eukaryota</taxon>
        <taxon>Viridiplantae</taxon>
        <taxon>Streptophyta</taxon>
        <taxon>Embryophyta</taxon>
        <taxon>Tracheophyta</taxon>
        <taxon>Spermatophyta</taxon>
        <taxon>Magnoliopsida</taxon>
        <taxon>eudicotyledons</taxon>
        <taxon>Gunneridae</taxon>
        <taxon>Pentapetalae</taxon>
        <taxon>asterids</taxon>
        <taxon>lamiids</taxon>
        <taxon>Solanales</taxon>
        <taxon>Solanaceae</taxon>
        <taxon>Solanoideae</taxon>
        <taxon>Solaneae</taxon>
        <taxon>Solanum</taxon>
    </lineage>
</organism>
<dbReference type="PaxDb" id="4113-PGSC0003DMT400090216"/>
<evidence type="ECO:0000313" key="3">
    <source>
        <dbReference type="Proteomes" id="UP000011115"/>
    </source>
</evidence>
<evidence type="ECO:0000256" key="1">
    <source>
        <dbReference type="SAM" id="MobiDB-lite"/>
    </source>
</evidence>
<dbReference type="HOGENOM" id="CLU_029307_2_1_1"/>
<dbReference type="InParanoid" id="M1DJX1"/>
<reference evidence="3" key="1">
    <citation type="journal article" date="2011" name="Nature">
        <title>Genome sequence and analysis of the tuber crop potato.</title>
        <authorList>
            <consortium name="The Potato Genome Sequencing Consortium"/>
        </authorList>
    </citation>
    <scope>NUCLEOTIDE SEQUENCE [LARGE SCALE GENOMIC DNA]</scope>
    <source>
        <strain evidence="3">cv. DM1-3 516 R44</strain>
    </source>
</reference>